<feature type="compositionally biased region" description="Polar residues" evidence="1">
    <location>
        <begin position="1647"/>
        <end position="1662"/>
    </location>
</feature>
<feature type="compositionally biased region" description="Basic and acidic residues" evidence="1">
    <location>
        <begin position="881"/>
        <end position="899"/>
    </location>
</feature>
<proteinExistence type="predicted"/>
<feature type="compositionally biased region" description="Polar residues" evidence="1">
    <location>
        <begin position="1278"/>
        <end position="1289"/>
    </location>
</feature>
<feature type="compositionally biased region" description="Polar residues" evidence="1">
    <location>
        <begin position="794"/>
        <end position="809"/>
    </location>
</feature>
<feature type="compositionally biased region" description="Basic and acidic residues" evidence="1">
    <location>
        <begin position="1985"/>
        <end position="1994"/>
    </location>
</feature>
<dbReference type="InterPro" id="IPR011333">
    <property type="entry name" value="SKP1/BTB/POZ_sf"/>
</dbReference>
<evidence type="ECO:0000256" key="1">
    <source>
        <dbReference type="SAM" id="MobiDB-lite"/>
    </source>
</evidence>
<dbReference type="Proteomes" id="UP001487740">
    <property type="component" value="Unassembled WGS sequence"/>
</dbReference>
<dbReference type="Gene3D" id="3.30.710.10">
    <property type="entry name" value="Potassium Channel Kv1.1, Chain A"/>
    <property type="match status" value="2"/>
</dbReference>
<feature type="region of interest" description="Disordered" evidence="1">
    <location>
        <begin position="1145"/>
        <end position="1291"/>
    </location>
</feature>
<dbReference type="PANTHER" id="PTHR22427:SF7">
    <property type="entry name" value="GH15728P"/>
    <property type="match status" value="1"/>
</dbReference>
<feature type="compositionally biased region" description="Polar residues" evidence="1">
    <location>
        <begin position="1222"/>
        <end position="1247"/>
    </location>
</feature>
<feature type="compositionally biased region" description="Basic and acidic residues" evidence="1">
    <location>
        <begin position="191"/>
        <end position="202"/>
    </location>
</feature>
<feature type="compositionally biased region" description="Polar residues" evidence="1">
    <location>
        <begin position="454"/>
        <end position="490"/>
    </location>
</feature>
<feature type="region of interest" description="Disordered" evidence="1">
    <location>
        <begin position="575"/>
        <end position="643"/>
    </location>
</feature>
<feature type="compositionally biased region" description="Polar residues" evidence="1">
    <location>
        <begin position="1932"/>
        <end position="1961"/>
    </location>
</feature>
<feature type="compositionally biased region" description="Low complexity" evidence="1">
    <location>
        <begin position="1085"/>
        <end position="1096"/>
    </location>
</feature>
<feature type="compositionally biased region" description="Basic and acidic residues" evidence="1">
    <location>
        <begin position="968"/>
        <end position="979"/>
    </location>
</feature>
<feature type="region of interest" description="Disordered" evidence="1">
    <location>
        <begin position="191"/>
        <end position="328"/>
    </location>
</feature>
<dbReference type="CDD" id="cd18286">
    <property type="entry name" value="BTB2_POZ_BTBD8"/>
    <property type="match status" value="1"/>
</dbReference>
<dbReference type="PROSITE" id="PS50097">
    <property type="entry name" value="BTB"/>
    <property type="match status" value="1"/>
</dbReference>
<dbReference type="SMART" id="SM00225">
    <property type="entry name" value="BTB"/>
    <property type="match status" value="1"/>
</dbReference>
<feature type="compositionally biased region" description="Polar residues" evidence="1">
    <location>
        <begin position="1677"/>
        <end position="1688"/>
    </location>
</feature>
<dbReference type="Pfam" id="PF00651">
    <property type="entry name" value="BTB"/>
    <property type="match status" value="1"/>
</dbReference>
<feature type="compositionally biased region" description="Low complexity" evidence="1">
    <location>
        <begin position="1773"/>
        <end position="1784"/>
    </location>
</feature>
<feature type="compositionally biased region" description="Polar residues" evidence="1">
    <location>
        <begin position="598"/>
        <end position="609"/>
    </location>
</feature>
<gene>
    <name evidence="3" type="ORF">O3P69_009850</name>
</gene>
<organism evidence="3 4">
    <name type="scientific">Scylla paramamosain</name>
    <name type="common">Mud crab</name>
    <dbReference type="NCBI Taxonomy" id="85552"/>
    <lineage>
        <taxon>Eukaryota</taxon>
        <taxon>Metazoa</taxon>
        <taxon>Ecdysozoa</taxon>
        <taxon>Arthropoda</taxon>
        <taxon>Crustacea</taxon>
        <taxon>Multicrustacea</taxon>
        <taxon>Malacostraca</taxon>
        <taxon>Eumalacostraca</taxon>
        <taxon>Eucarida</taxon>
        <taxon>Decapoda</taxon>
        <taxon>Pleocyemata</taxon>
        <taxon>Brachyura</taxon>
        <taxon>Eubrachyura</taxon>
        <taxon>Portunoidea</taxon>
        <taxon>Portunidae</taxon>
        <taxon>Portuninae</taxon>
        <taxon>Scylla</taxon>
    </lineage>
</organism>
<feature type="compositionally biased region" description="Polar residues" evidence="1">
    <location>
        <begin position="1876"/>
        <end position="1925"/>
    </location>
</feature>
<name>A0AAW0SNC8_SCYPA</name>
<feature type="compositionally biased region" description="Low complexity" evidence="1">
    <location>
        <begin position="743"/>
        <end position="753"/>
    </location>
</feature>
<evidence type="ECO:0000313" key="3">
    <source>
        <dbReference type="EMBL" id="KAK8376481.1"/>
    </source>
</evidence>
<feature type="region of interest" description="Disordered" evidence="1">
    <location>
        <begin position="727"/>
        <end position="1130"/>
    </location>
</feature>
<accession>A0AAW0SNC8</accession>
<keyword evidence="4" id="KW-1185">Reference proteome</keyword>
<feature type="compositionally biased region" description="Low complexity" evidence="1">
    <location>
        <begin position="1267"/>
        <end position="1277"/>
    </location>
</feature>
<dbReference type="EMBL" id="JARAKH010000048">
    <property type="protein sequence ID" value="KAK8376481.1"/>
    <property type="molecule type" value="Genomic_DNA"/>
</dbReference>
<protein>
    <recommendedName>
        <fullName evidence="2">BTB domain-containing protein</fullName>
    </recommendedName>
</protein>
<dbReference type="InterPro" id="IPR000210">
    <property type="entry name" value="BTB/POZ_dom"/>
</dbReference>
<feature type="compositionally biased region" description="Polar residues" evidence="1">
    <location>
        <begin position="364"/>
        <end position="376"/>
    </location>
</feature>
<dbReference type="Pfam" id="PF26017">
    <property type="entry name" value="BACK_BTBD8"/>
    <property type="match status" value="1"/>
</dbReference>
<feature type="compositionally biased region" description="Acidic residues" evidence="1">
    <location>
        <begin position="813"/>
        <end position="825"/>
    </location>
</feature>
<dbReference type="PANTHER" id="PTHR22427">
    <property type="entry name" value="GH15728P"/>
    <property type="match status" value="1"/>
</dbReference>
<feature type="region of interest" description="Disordered" evidence="1">
    <location>
        <begin position="454"/>
        <end position="557"/>
    </location>
</feature>
<comment type="caution">
    <text evidence="3">The sequence shown here is derived from an EMBL/GenBank/DDBJ whole genome shotgun (WGS) entry which is preliminary data.</text>
</comment>
<feature type="compositionally biased region" description="Basic and acidic residues" evidence="1">
    <location>
        <begin position="1205"/>
        <end position="1220"/>
    </location>
</feature>
<sequence>MDRQSVRQRARRHPLPWSSSLRLRYERERLELQKRLTEQLVSDVFGLYEKSLFVDLKLEASRGNVYCHQLFFAARVPAVWRLLQEIAKYQYCGRKPARDLICIQLPDVEYKELQKFTRSLYSDENSRAAGAALRRKLEGILLVLQQRALLHRSQIRIEKLSHEEEQRVQRLILEQLRLGHLSEKKGNVREVGRRPVGHDTPHPRILHSSTPPENADSCITPTAALVKDIPSQGSVRPKSNPRVATRRSELPTQTMNVTDHPVAGLAQCSPKDGSRSGISNCNSVEDNLDNHGVQTQNGKIPRKGSMTLPKKSPPQDDTSPGAPLSSQESPVFNVCMIKELQTSPMQVSGESLQERLRDKKETSPRGSQRSSYSETTPVADLEQPSGDTVIYSNGDAATSPVGGKGPKEGRPLRYGAMFSTKENAFLHQADMYARQQHQAGPSLSLAKHCLPRKSQSFGAESQDSADLENTSASNSGSEQRLSNLHETSSLEVELPSSHEDNSSSHDSDSSPVGAGQKWQSDNPDGKHVPDARSERNSNWLREQEREGEIPSPPVDPLRPLVRARTFEVLEGAVDGSPCEVRTEPRSRTGRGLKHELSEQSGGSMATNSPKRNRAGQSGGGHERKVSDESVSISFQDGVEDPERLRELERKKGSLIFEHNFQTYSNIPSTNMMTASMMTASLSSESGSVGVTGSLYSSMVDSALLGSIHSLGALEASTADPVPRPASVALPVMHPADDSGVEAPCPSRLPLSLSQRSTEAMEIQQEITEREEATRSPSPDSLSVDMVAQRGAKTASKTGSSWLEGSTASINKEEMDDEEKERDDQDPEGRLGTAAGGSNDPKVERRDFPAEESFGLKTFSGSPRLSRDLSEDTPIVSGGSTLKREKDPTGERKSVAKCERQVSVGSVKDVDSIPLVFGYIGPQDEEEKEKGSQAKGEDIGETSKDKDEEKHQSIFPMFIDLKDIPSPAEEPKPAEKEAAARPKGPSSAVYMYIEADSPSPKARRKRRSESDGAALARTSESQSQEFASLPPVLTAAPDVNRVENATKKVHEKREDHDALKEETKEAREGKEGKEGKEKKGFFMFIEAESSSSKSSSPKSKRRPAAPPAKKRAESAMTRSAPSDSILFSTPDTSRLMTKSVIGREEFIAQPPARKNVSLNDKINESSVSSKDGTFVSGIPRPIHSLRTAKGSSRTVKARSAGQKTDSAGRREASTTRTKDEVTTSEANDLATSRDISLSELGPTQSSSIGEAGPSSKAQGAAEAEEAVSDVSSLLSSLDRSNNPSEQGNAEQKSKLGEDLLRMFLNEINTDVTIQIGEKRIRAHKCILASRCVYFAAMLSGHWVESAGNVIKLQGFSPESVMVALKHIYSGTSTVPEGVRVGELAALADMLALDGLKDVIALHLKAKMCHYFHKPCSGCLEGVLDVLPIAGAYCLDELYHRCLRWVARHFVVVLPTRNYAALPPEVQDRCLKQLLDDMSVSNVLETALGCERVLSSLPMVRWAQPVFDSAAQLLESATSFIAANMSGVLASDRFLALGRDSGWSIESLQDTMRVACELIRPDQAVLSHLQLTQLLQDSQEEGAPEVSETYLTFLETLLGQVEKFMVHNANRVAVCRKWPLLSPSVQRRIKDAALVVVEFSRPTGPRPKLSSTNRRPRGSSSEGTRTPGRPGDHRLMRSASATAVPSTQRPGTKRTPAGGQEPARCHTPPASLPRPRTHTPPPTRASTLRAQARQNAIQRSQSARTVADRPRRTRPGNDTSTDEETQSSTKRTIPTGGFTRGATFTRSLSRPDTSSSRPLPHTPTRSSGPPPSSRPRTPGPLEGSQLPRRTSVTQRTPSQTTTGSSASEDEIPHRKSSHTQRSQSLTPVHRGGNDKLGRTQSTETRCRTPTHQRTELRSSTNNLSRSGGSTTMNNLSKTGAGSTNNLSRAGGGSTNNLSRTGTGSSTNNLSRTGGSSNTLTRSAGSAALQENKPVSHQPEGNSHGPRTPRDPRKPIDVKNGNLTRPRVAAQGRRSTRSPLREPGRSTGVGAGRGSSPTSSIHLSSEGRSRTSSVTSRPGGDGGPFTATPPSVGSRSNTFCKDDNTNVTRKTALP</sequence>
<dbReference type="CDD" id="cd18490">
    <property type="entry name" value="BACK_BTBD8"/>
    <property type="match status" value="1"/>
</dbReference>
<feature type="compositionally biased region" description="Polar residues" evidence="1">
    <location>
        <begin position="1825"/>
        <end position="1844"/>
    </location>
</feature>
<feature type="region of interest" description="Disordered" evidence="1">
    <location>
        <begin position="343"/>
        <end position="413"/>
    </location>
</feature>
<dbReference type="InterPro" id="IPR043225">
    <property type="entry name" value="BACK_BTBD8"/>
</dbReference>
<feature type="compositionally biased region" description="Basic and acidic residues" evidence="1">
    <location>
        <begin position="523"/>
        <end position="548"/>
    </location>
</feature>
<feature type="region of interest" description="Disordered" evidence="1">
    <location>
        <begin position="1640"/>
        <end position="2091"/>
    </location>
</feature>
<feature type="compositionally biased region" description="Basic and acidic residues" evidence="1">
    <location>
        <begin position="496"/>
        <end position="508"/>
    </location>
</feature>
<evidence type="ECO:0000313" key="4">
    <source>
        <dbReference type="Proteomes" id="UP001487740"/>
    </source>
</evidence>
<dbReference type="SUPFAM" id="SSF54695">
    <property type="entry name" value="POZ domain"/>
    <property type="match status" value="1"/>
</dbReference>
<feature type="compositionally biased region" description="Polar residues" evidence="1">
    <location>
        <begin position="1155"/>
        <end position="1170"/>
    </location>
</feature>
<feature type="compositionally biased region" description="Basic and acidic residues" evidence="1">
    <location>
        <begin position="1039"/>
        <end position="1079"/>
    </location>
</feature>
<feature type="compositionally biased region" description="Polar residues" evidence="1">
    <location>
        <begin position="207"/>
        <end position="220"/>
    </location>
</feature>
<feature type="compositionally biased region" description="Polar residues" evidence="1">
    <location>
        <begin position="1723"/>
        <end position="1742"/>
    </location>
</feature>
<reference evidence="3 4" key="1">
    <citation type="submission" date="2023-03" db="EMBL/GenBank/DDBJ databases">
        <title>High-quality genome of Scylla paramamosain provides insights in environmental adaptation.</title>
        <authorList>
            <person name="Zhang L."/>
        </authorList>
    </citation>
    <scope>NUCLEOTIDE SEQUENCE [LARGE SCALE GENOMIC DNA]</scope>
    <source>
        <strain evidence="3">LZ_2023a</strain>
        <tissue evidence="3">Muscle</tissue>
    </source>
</reference>
<feature type="compositionally biased region" description="Basic and acidic residues" evidence="1">
    <location>
        <begin position="580"/>
        <end position="597"/>
    </location>
</feature>
<feature type="compositionally biased region" description="Polar residues" evidence="1">
    <location>
        <begin position="2065"/>
        <end position="2091"/>
    </location>
</feature>
<feature type="compositionally biased region" description="Basic and acidic residues" evidence="1">
    <location>
        <begin position="352"/>
        <end position="363"/>
    </location>
</feature>
<feature type="compositionally biased region" description="Polar residues" evidence="1">
    <location>
        <begin position="1115"/>
        <end position="1130"/>
    </location>
</feature>
<feature type="compositionally biased region" description="Polar residues" evidence="1">
    <location>
        <begin position="1785"/>
        <end position="1795"/>
    </location>
</feature>
<feature type="domain" description="BTB" evidence="2">
    <location>
        <begin position="1308"/>
        <end position="1375"/>
    </location>
</feature>
<evidence type="ECO:0000259" key="2">
    <source>
        <dbReference type="PROSITE" id="PS50097"/>
    </source>
</evidence>
<feature type="compositionally biased region" description="Basic and acidic residues" evidence="1">
    <location>
        <begin position="927"/>
        <end position="951"/>
    </location>
</feature>
<feature type="compositionally biased region" description="Polar residues" evidence="1">
    <location>
        <begin position="276"/>
        <end position="285"/>
    </location>
</feature>